<dbReference type="Proteomes" id="UP001279734">
    <property type="component" value="Unassembled WGS sequence"/>
</dbReference>
<accession>A0AAD3XK32</accession>
<dbReference type="EMBL" id="BSYO01000007">
    <property type="protein sequence ID" value="GMH07290.1"/>
    <property type="molecule type" value="Genomic_DNA"/>
</dbReference>
<comment type="caution">
    <text evidence="2">The sequence shown here is derived from an EMBL/GenBank/DDBJ whole genome shotgun (WGS) entry which is preliminary data.</text>
</comment>
<feature type="region of interest" description="Disordered" evidence="1">
    <location>
        <begin position="1"/>
        <end position="76"/>
    </location>
</feature>
<organism evidence="2 3">
    <name type="scientific">Nepenthes gracilis</name>
    <name type="common">Slender pitcher plant</name>
    <dbReference type="NCBI Taxonomy" id="150966"/>
    <lineage>
        <taxon>Eukaryota</taxon>
        <taxon>Viridiplantae</taxon>
        <taxon>Streptophyta</taxon>
        <taxon>Embryophyta</taxon>
        <taxon>Tracheophyta</taxon>
        <taxon>Spermatophyta</taxon>
        <taxon>Magnoliopsida</taxon>
        <taxon>eudicotyledons</taxon>
        <taxon>Gunneridae</taxon>
        <taxon>Pentapetalae</taxon>
        <taxon>Caryophyllales</taxon>
        <taxon>Nepenthaceae</taxon>
        <taxon>Nepenthes</taxon>
    </lineage>
</organism>
<proteinExistence type="predicted"/>
<evidence type="ECO:0000256" key="1">
    <source>
        <dbReference type="SAM" id="MobiDB-lite"/>
    </source>
</evidence>
<dbReference type="PANTHER" id="PTHR47877">
    <property type="entry name" value="LATE EMBRYOGENESIS ABUNDANT DOMAIN-CONTAINING PROTEIN / LEA DOMAIN-CONTAINING PROTEIN"/>
    <property type="match status" value="1"/>
</dbReference>
<dbReference type="GO" id="GO:0005829">
    <property type="term" value="C:cytosol"/>
    <property type="evidence" value="ECO:0007669"/>
    <property type="project" value="TreeGrafter"/>
</dbReference>
<feature type="compositionally biased region" description="Basic and acidic residues" evidence="1">
    <location>
        <begin position="63"/>
        <end position="74"/>
    </location>
</feature>
<dbReference type="GO" id="GO:0009631">
    <property type="term" value="P:cold acclimation"/>
    <property type="evidence" value="ECO:0007669"/>
    <property type="project" value="TreeGrafter"/>
</dbReference>
<feature type="region of interest" description="Disordered" evidence="1">
    <location>
        <begin position="110"/>
        <end position="161"/>
    </location>
</feature>
<gene>
    <name evidence="2" type="ORF">Nepgr_009130</name>
</gene>
<dbReference type="AlphaFoldDB" id="A0AAD3XK32"/>
<reference evidence="2" key="1">
    <citation type="submission" date="2023-05" db="EMBL/GenBank/DDBJ databases">
        <title>Nepenthes gracilis genome sequencing.</title>
        <authorList>
            <person name="Fukushima K."/>
        </authorList>
    </citation>
    <scope>NUCLEOTIDE SEQUENCE</scope>
    <source>
        <strain evidence="2">SING2019-196</strain>
    </source>
</reference>
<name>A0AAD3XK32_NEPGR</name>
<dbReference type="PANTHER" id="PTHR47877:SF3">
    <property type="entry name" value="LATE EMBRYOGENESIS ABUNDANT DOMAIN-CONTAINING PROTEIN _ LEA DOMAIN-CONTAINING PROTEIN"/>
    <property type="match status" value="1"/>
</dbReference>
<protein>
    <submittedName>
        <fullName evidence="2">Uncharacterized protein</fullName>
    </submittedName>
</protein>
<evidence type="ECO:0000313" key="3">
    <source>
        <dbReference type="Proteomes" id="UP001279734"/>
    </source>
</evidence>
<feature type="compositionally biased region" description="Basic and acidic residues" evidence="1">
    <location>
        <begin position="1"/>
        <end position="54"/>
    </location>
</feature>
<sequence>MASEQRGDEGKQRESGEKDEVKARGNRTREDVEKRKGYRKQYEEKAEEKGEKGTVKGGWEGSDAQKEESERPSVEEISYYRQIAQQNSMEAIRAAEERYSKANELASAAMAGRKESASHGKGAAAAHRGQLGSQAEGNLGVQGETRGEGTAMEEGKGERDCENIREATVAAPAEGAKEQETLFEIAHTVKELVAGRDRTGGE</sequence>
<evidence type="ECO:0000313" key="2">
    <source>
        <dbReference type="EMBL" id="GMH07290.1"/>
    </source>
</evidence>
<keyword evidence="3" id="KW-1185">Reference proteome</keyword>